<evidence type="ECO:0000313" key="12">
    <source>
        <dbReference type="Proteomes" id="UP001364890"/>
    </source>
</evidence>
<gene>
    <name evidence="11" type="ORF">WAX74_07000</name>
</gene>
<dbReference type="InterPro" id="IPR039793">
    <property type="entry name" value="UROS/Hem4"/>
</dbReference>
<evidence type="ECO:0000256" key="5">
    <source>
        <dbReference type="ARBA" id="ARBA00023244"/>
    </source>
</evidence>
<name>A0ABU8F5V0_9BACI</name>
<sequence length="254" mass="28495">MSKEMPLLGENVIFTGILRSSEAIDLTLMYGGNPVIAPLIATQEIVFEDDEYKLQNCKDYDWFIFTSQSSVHAFHSKMKKFGLNPSEIKAKIAVVGSKTACAIESIGLRVDFTPTIYSADVFVKEFPAFSSSTETCLFFKGSLAKDTITKGLRNNVDEWVIYETIKVEENKEHIHYLIENEPSCSIIFTSPSTVKVFHETIGVQTGYKKLTVCAIGHITKEYLESLGAIVQVMPETYTLTDVIHALLEWKGREL</sequence>
<evidence type="ECO:0000256" key="9">
    <source>
        <dbReference type="RuleBase" id="RU366031"/>
    </source>
</evidence>
<dbReference type="PANTHER" id="PTHR38042">
    <property type="entry name" value="UROPORPHYRINOGEN-III SYNTHASE, CHLOROPLASTIC"/>
    <property type="match status" value="1"/>
</dbReference>
<keyword evidence="12" id="KW-1185">Reference proteome</keyword>
<comment type="catalytic activity">
    <reaction evidence="8 9">
        <text>hydroxymethylbilane = uroporphyrinogen III + H2O</text>
        <dbReference type="Rhea" id="RHEA:18965"/>
        <dbReference type="ChEBI" id="CHEBI:15377"/>
        <dbReference type="ChEBI" id="CHEBI:57308"/>
        <dbReference type="ChEBI" id="CHEBI:57845"/>
        <dbReference type="EC" id="4.2.1.75"/>
    </reaction>
</comment>
<comment type="function">
    <text evidence="6 9">Catalyzes cyclization of the linear tetrapyrrole, hydroxymethylbilane, to the macrocyclic uroporphyrinogen III.</text>
</comment>
<evidence type="ECO:0000256" key="6">
    <source>
        <dbReference type="ARBA" id="ARBA00037589"/>
    </source>
</evidence>
<dbReference type="Gene3D" id="3.40.50.10090">
    <property type="match status" value="2"/>
</dbReference>
<comment type="caution">
    <text evidence="11">The sequence shown here is derived from an EMBL/GenBank/DDBJ whole genome shotgun (WGS) entry which is preliminary data.</text>
</comment>
<dbReference type="SUPFAM" id="SSF69618">
    <property type="entry name" value="HemD-like"/>
    <property type="match status" value="1"/>
</dbReference>
<evidence type="ECO:0000256" key="4">
    <source>
        <dbReference type="ARBA" id="ARBA00023239"/>
    </source>
</evidence>
<dbReference type="GO" id="GO:0004852">
    <property type="term" value="F:uroporphyrinogen-III synthase activity"/>
    <property type="evidence" value="ECO:0007669"/>
    <property type="project" value="UniProtKB-EC"/>
</dbReference>
<comment type="similarity">
    <text evidence="2 9">Belongs to the uroporphyrinogen-III synthase family.</text>
</comment>
<protein>
    <recommendedName>
        <fullName evidence="7 9">Uroporphyrinogen-III synthase</fullName>
        <ecNumber evidence="3 9">4.2.1.75</ecNumber>
    </recommendedName>
</protein>
<evidence type="ECO:0000313" key="11">
    <source>
        <dbReference type="EMBL" id="MEI4769391.1"/>
    </source>
</evidence>
<reference evidence="11 12" key="1">
    <citation type="submission" date="2024-01" db="EMBL/GenBank/DDBJ databases">
        <title>Seven novel Bacillus-like species.</title>
        <authorList>
            <person name="Liu G."/>
        </authorList>
    </citation>
    <scope>NUCLEOTIDE SEQUENCE [LARGE SCALE GENOMIC DNA]</scope>
    <source>
        <strain evidence="11 12">FJAT-51614</strain>
    </source>
</reference>
<evidence type="ECO:0000256" key="1">
    <source>
        <dbReference type="ARBA" id="ARBA00004772"/>
    </source>
</evidence>
<organism evidence="11 12">
    <name type="scientific">Psychrobacillus mangrovi</name>
    <dbReference type="NCBI Taxonomy" id="3117745"/>
    <lineage>
        <taxon>Bacteria</taxon>
        <taxon>Bacillati</taxon>
        <taxon>Bacillota</taxon>
        <taxon>Bacilli</taxon>
        <taxon>Bacillales</taxon>
        <taxon>Bacillaceae</taxon>
        <taxon>Psychrobacillus</taxon>
    </lineage>
</organism>
<keyword evidence="4 9" id="KW-0456">Lyase</keyword>
<evidence type="ECO:0000256" key="7">
    <source>
        <dbReference type="ARBA" id="ARBA00040167"/>
    </source>
</evidence>
<dbReference type="CDD" id="cd06578">
    <property type="entry name" value="HemD"/>
    <property type="match status" value="1"/>
</dbReference>
<dbReference type="Proteomes" id="UP001364890">
    <property type="component" value="Unassembled WGS sequence"/>
</dbReference>
<evidence type="ECO:0000256" key="2">
    <source>
        <dbReference type="ARBA" id="ARBA00008133"/>
    </source>
</evidence>
<proteinExistence type="inferred from homology"/>
<dbReference type="PANTHER" id="PTHR38042:SF1">
    <property type="entry name" value="UROPORPHYRINOGEN-III SYNTHASE, CHLOROPLASTIC"/>
    <property type="match status" value="1"/>
</dbReference>
<dbReference type="Pfam" id="PF02602">
    <property type="entry name" value="HEM4"/>
    <property type="match status" value="1"/>
</dbReference>
<dbReference type="InterPro" id="IPR036108">
    <property type="entry name" value="4pyrrol_syn_uPrphyn_synt_sf"/>
</dbReference>
<dbReference type="EMBL" id="JBAWSY010000003">
    <property type="protein sequence ID" value="MEI4769391.1"/>
    <property type="molecule type" value="Genomic_DNA"/>
</dbReference>
<dbReference type="EC" id="4.2.1.75" evidence="3 9"/>
<keyword evidence="5 9" id="KW-0627">Porphyrin biosynthesis</keyword>
<evidence type="ECO:0000259" key="10">
    <source>
        <dbReference type="Pfam" id="PF02602"/>
    </source>
</evidence>
<accession>A0ABU8F5V0</accession>
<dbReference type="InterPro" id="IPR003754">
    <property type="entry name" value="4pyrrol_synth_uPrphyn_synth"/>
</dbReference>
<evidence type="ECO:0000256" key="3">
    <source>
        <dbReference type="ARBA" id="ARBA00013109"/>
    </source>
</evidence>
<dbReference type="RefSeq" id="WP_336496943.1">
    <property type="nucleotide sequence ID" value="NZ_JBAWSY010000003.1"/>
</dbReference>
<feature type="domain" description="Tetrapyrrole biosynthesis uroporphyrinogen III synthase" evidence="10">
    <location>
        <begin position="30"/>
        <end position="242"/>
    </location>
</feature>
<comment type="pathway">
    <text evidence="1 9">Porphyrin-containing compound metabolism; protoporphyrin-IX biosynthesis; coproporphyrinogen-III from 5-aminolevulinate: step 3/4.</text>
</comment>
<evidence type="ECO:0000256" key="8">
    <source>
        <dbReference type="ARBA" id="ARBA00048617"/>
    </source>
</evidence>